<dbReference type="PANTHER" id="PTHR43877">
    <property type="entry name" value="AMINOALKYLPHOSPHONATE N-ACETYLTRANSFERASE-RELATED-RELATED"/>
    <property type="match status" value="1"/>
</dbReference>
<sequence length="149" mass="16624">MAAIIAGTLEELSSRQVHDLYKLRVDVFVAEQATPYAEIDEEDTTATHLLAYDGEQIVGCGRCMFTPDRMQFGRFVVTPSARGTGVSREIMDFAMQLAGERELYLTAQQALVPYYQRYGFEPVGELYDDTGVPHQPMLRPAPGQGSKQQ</sequence>
<dbReference type="PROSITE" id="PS51186">
    <property type="entry name" value="GNAT"/>
    <property type="match status" value="1"/>
</dbReference>
<dbReference type="RefSeq" id="WP_139466203.1">
    <property type="nucleotide sequence ID" value="NZ_VDHJ01000012.1"/>
</dbReference>
<organism evidence="4 5">
    <name type="scientific">Corynebacterium tapiri</name>
    <dbReference type="NCBI Taxonomy" id="1448266"/>
    <lineage>
        <taxon>Bacteria</taxon>
        <taxon>Bacillati</taxon>
        <taxon>Actinomycetota</taxon>
        <taxon>Actinomycetes</taxon>
        <taxon>Mycobacteriales</taxon>
        <taxon>Corynebacteriaceae</taxon>
        <taxon>Corynebacterium</taxon>
    </lineage>
</organism>
<evidence type="ECO:0000259" key="3">
    <source>
        <dbReference type="PROSITE" id="PS51186"/>
    </source>
</evidence>
<dbReference type="CDD" id="cd04301">
    <property type="entry name" value="NAT_SF"/>
    <property type="match status" value="1"/>
</dbReference>
<evidence type="ECO:0000313" key="4">
    <source>
        <dbReference type="EMBL" id="TNL95742.1"/>
    </source>
</evidence>
<dbReference type="Proteomes" id="UP000312032">
    <property type="component" value="Unassembled WGS sequence"/>
</dbReference>
<comment type="caution">
    <text evidence="4">The sequence shown here is derived from an EMBL/GenBank/DDBJ whole genome shotgun (WGS) entry which is preliminary data.</text>
</comment>
<keyword evidence="5" id="KW-1185">Reference proteome</keyword>
<feature type="domain" description="N-acetyltransferase" evidence="3">
    <location>
        <begin position="7"/>
        <end position="142"/>
    </location>
</feature>
<evidence type="ECO:0000256" key="2">
    <source>
        <dbReference type="ARBA" id="ARBA00023315"/>
    </source>
</evidence>
<dbReference type="GO" id="GO:0016747">
    <property type="term" value="F:acyltransferase activity, transferring groups other than amino-acyl groups"/>
    <property type="evidence" value="ECO:0007669"/>
    <property type="project" value="InterPro"/>
</dbReference>
<evidence type="ECO:0000313" key="5">
    <source>
        <dbReference type="Proteomes" id="UP000312032"/>
    </source>
</evidence>
<dbReference type="InterPro" id="IPR050832">
    <property type="entry name" value="Bact_Acetyltransf"/>
</dbReference>
<dbReference type="Pfam" id="PF13673">
    <property type="entry name" value="Acetyltransf_10"/>
    <property type="match status" value="1"/>
</dbReference>
<gene>
    <name evidence="4" type="ORF">FHE74_09115</name>
</gene>
<keyword evidence="2" id="KW-0012">Acyltransferase</keyword>
<dbReference type="OrthoDB" id="9796171at2"/>
<dbReference type="EMBL" id="VDHJ01000012">
    <property type="protein sequence ID" value="TNL95742.1"/>
    <property type="molecule type" value="Genomic_DNA"/>
</dbReference>
<proteinExistence type="predicted"/>
<dbReference type="AlphaFoldDB" id="A0A5C4U1W4"/>
<protein>
    <submittedName>
        <fullName evidence="4">GNAT family N-acetyltransferase</fullName>
    </submittedName>
</protein>
<name>A0A5C4U1W4_9CORY</name>
<dbReference type="Gene3D" id="3.40.630.30">
    <property type="match status" value="1"/>
</dbReference>
<dbReference type="InterPro" id="IPR016181">
    <property type="entry name" value="Acyl_CoA_acyltransferase"/>
</dbReference>
<reference evidence="4 5" key="1">
    <citation type="submission" date="2019-06" db="EMBL/GenBank/DDBJ databases">
        <authorList>
            <person name="Li J."/>
        </authorList>
    </citation>
    <scope>NUCLEOTIDE SEQUENCE [LARGE SCALE GENOMIC DNA]</scope>
    <source>
        <strain evidence="4 5">LMG 28165</strain>
    </source>
</reference>
<dbReference type="InterPro" id="IPR000182">
    <property type="entry name" value="GNAT_dom"/>
</dbReference>
<evidence type="ECO:0000256" key="1">
    <source>
        <dbReference type="ARBA" id="ARBA00022679"/>
    </source>
</evidence>
<keyword evidence="1 4" id="KW-0808">Transferase</keyword>
<dbReference type="SUPFAM" id="SSF55729">
    <property type="entry name" value="Acyl-CoA N-acyltransferases (Nat)"/>
    <property type="match status" value="1"/>
</dbReference>
<accession>A0A5C4U1W4</accession>